<name>A0A2T6ZYZ6_TUBBO</name>
<dbReference type="Proteomes" id="UP000244722">
    <property type="component" value="Unassembled WGS sequence"/>
</dbReference>
<gene>
    <name evidence="1" type="ORF">B9Z19DRAFT_1078772</name>
</gene>
<protein>
    <submittedName>
        <fullName evidence="1">Uncharacterized protein</fullName>
    </submittedName>
</protein>
<organism evidence="1 2">
    <name type="scientific">Tuber borchii</name>
    <name type="common">White truffle</name>
    <dbReference type="NCBI Taxonomy" id="42251"/>
    <lineage>
        <taxon>Eukaryota</taxon>
        <taxon>Fungi</taxon>
        <taxon>Dikarya</taxon>
        <taxon>Ascomycota</taxon>
        <taxon>Pezizomycotina</taxon>
        <taxon>Pezizomycetes</taxon>
        <taxon>Pezizales</taxon>
        <taxon>Tuberaceae</taxon>
        <taxon>Tuber</taxon>
    </lineage>
</organism>
<keyword evidence="2" id="KW-1185">Reference proteome</keyword>
<comment type="caution">
    <text evidence="1">The sequence shown here is derived from an EMBL/GenBank/DDBJ whole genome shotgun (WGS) entry which is preliminary data.</text>
</comment>
<dbReference type="EMBL" id="NESQ01000059">
    <property type="protein sequence ID" value="PUU80694.1"/>
    <property type="molecule type" value="Genomic_DNA"/>
</dbReference>
<accession>A0A2T6ZYZ6</accession>
<evidence type="ECO:0000313" key="2">
    <source>
        <dbReference type="Proteomes" id="UP000244722"/>
    </source>
</evidence>
<evidence type="ECO:0000313" key="1">
    <source>
        <dbReference type="EMBL" id="PUU80694.1"/>
    </source>
</evidence>
<proteinExistence type="predicted"/>
<reference evidence="1 2" key="1">
    <citation type="submission" date="2017-04" db="EMBL/GenBank/DDBJ databases">
        <title>Draft genome sequence of Tuber borchii Vittad., a whitish edible truffle.</title>
        <authorList>
            <consortium name="DOE Joint Genome Institute"/>
            <person name="Murat C."/>
            <person name="Kuo A."/>
            <person name="Barry K.W."/>
            <person name="Clum A."/>
            <person name="Dockter R.B."/>
            <person name="Fauchery L."/>
            <person name="Iotti M."/>
            <person name="Kohler A."/>
            <person name="Labutti K."/>
            <person name="Lindquist E.A."/>
            <person name="Lipzen A."/>
            <person name="Ohm R.A."/>
            <person name="Wang M."/>
            <person name="Grigoriev I.V."/>
            <person name="Zambonelli A."/>
            <person name="Martin F.M."/>
        </authorList>
    </citation>
    <scope>NUCLEOTIDE SEQUENCE [LARGE SCALE GENOMIC DNA]</scope>
    <source>
        <strain evidence="1 2">Tbo3840</strain>
    </source>
</reference>
<sequence>MEYPSETYRAEVYFCAESARPVIKRRPGLVIPEWHPSAIRVQGALFFPARILSPITEQIRL</sequence>
<dbReference type="AlphaFoldDB" id="A0A2T6ZYZ6"/>